<evidence type="ECO:0000256" key="1">
    <source>
        <dbReference type="ARBA" id="ARBA00002889"/>
    </source>
</evidence>
<dbReference type="GO" id="GO:0005730">
    <property type="term" value="C:nucleolus"/>
    <property type="evidence" value="ECO:0007669"/>
    <property type="project" value="UniProtKB-SubCell"/>
</dbReference>
<accession>A0A8H7IXD5</accession>
<comment type="subcellular location">
    <subcellularLocation>
        <location evidence="2">Nucleus</location>
        <location evidence="2">Nucleolus</location>
    </subcellularLocation>
</comment>
<comment type="caution">
    <text evidence="9">The sequence shown here is derived from an EMBL/GenBank/DDBJ whole genome shotgun (WGS) entry which is preliminary data.</text>
</comment>
<dbReference type="EMBL" id="RZGK01000017">
    <property type="protein sequence ID" value="KAF9692834.1"/>
    <property type="molecule type" value="Genomic_DNA"/>
</dbReference>
<comment type="similarity">
    <text evidence="3">Belongs to the NOP16 family.</text>
</comment>
<feature type="region of interest" description="Disordered" evidence="8">
    <location>
        <begin position="212"/>
        <end position="237"/>
    </location>
</feature>
<dbReference type="Proteomes" id="UP000651452">
    <property type="component" value="Unassembled WGS sequence"/>
</dbReference>
<reference evidence="9" key="1">
    <citation type="submission" date="2018-12" db="EMBL/GenBank/DDBJ databases">
        <authorList>
            <person name="Syme R.A."/>
            <person name="Farfan-Caceres L."/>
            <person name="Lichtenzveig J."/>
        </authorList>
    </citation>
    <scope>NUCLEOTIDE SEQUENCE</scope>
    <source>
        <strain evidence="9">Al4</strain>
    </source>
</reference>
<organism evidence="9 10">
    <name type="scientific">Ascochyta lentis</name>
    <dbReference type="NCBI Taxonomy" id="205686"/>
    <lineage>
        <taxon>Eukaryota</taxon>
        <taxon>Fungi</taxon>
        <taxon>Dikarya</taxon>
        <taxon>Ascomycota</taxon>
        <taxon>Pezizomycotina</taxon>
        <taxon>Dothideomycetes</taxon>
        <taxon>Pleosporomycetidae</taxon>
        <taxon>Pleosporales</taxon>
        <taxon>Pleosporineae</taxon>
        <taxon>Didymellaceae</taxon>
        <taxon>Ascochyta</taxon>
    </lineage>
</organism>
<evidence type="ECO:0000256" key="5">
    <source>
        <dbReference type="ARBA" id="ARBA00015522"/>
    </source>
</evidence>
<feature type="compositionally biased region" description="Basic residues" evidence="8">
    <location>
        <begin position="226"/>
        <end position="237"/>
    </location>
</feature>
<keyword evidence="10" id="KW-1185">Reference proteome</keyword>
<dbReference type="AlphaFoldDB" id="A0A8H7IXD5"/>
<evidence type="ECO:0000256" key="8">
    <source>
        <dbReference type="SAM" id="MobiDB-lite"/>
    </source>
</evidence>
<dbReference type="GO" id="GO:0042273">
    <property type="term" value="P:ribosomal large subunit biogenesis"/>
    <property type="evidence" value="ECO:0007669"/>
    <property type="project" value="TreeGrafter"/>
</dbReference>
<evidence type="ECO:0000256" key="7">
    <source>
        <dbReference type="ARBA" id="ARBA00023274"/>
    </source>
</evidence>
<feature type="compositionally biased region" description="Basic residues" evidence="8">
    <location>
        <begin position="8"/>
        <end position="27"/>
    </location>
</feature>
<evidence type="ECO:0000256" key="4">
    <source>
        <dbReference type="ARBA" id="ARBA00011187"/>
    </source>
</evidence>
<proteinExistence type="inferred from homology"/>
<dbReference type="OrthoDB" id="285729at2759"/>
<comment type="subunit">
    <text evidence="4">Component of the pre-66S ribosomal particle.</text>
</comment>
<name>A0A8H7IXD5_9PLEO</name>
<comment type="function">
    <text evidence="1">Involved in the biogenesis of the 60S ribosomal subunit.</text>
</comment>
<sequence length="237" mass="26923">MGRELQKKKNKSSLPKKRQNGPSKKKVLSNPIIAKHWNQKETLSQNYRRLGLTSRLNHATGGTEKTIALLGLNDPKSSRADTAADSTANRLNIVSKQPVQAVEIEEIEVERDPETGAILRITGQKEEKFNPLNDPLNELEDSEGEAEEWSGFAMVPERRENEAQNPVISELEEAARNGVRKAPRKQSEREGEWLERLVNKYGEDYGRMARDRKLNPMQQTESDIKKRVKKWKAAQSA</sequence>
<dbReference type="PANTHER" id="PTHR13243">
    <property type="entry name" value="HSPC111 PROTEIN-RELATED"/>
    <property type="match status" value="1"/>
</dbReference>
<keyword evidence="6" id="KW-0539">Nucleus</keyword>
<evidence type="ECO:0000256" key="3">
    <source>
        <dbReference type="ARBA" id="ARBA00008479"/>
    </source>
</evidence>
<evidence type="ECO:0000256" key="2">
    <source>
        <dbReference type="ARBA" id="ARBA00004604"/>
    </source>
</evidence>
<evidence type="ECO:0000313" key="9">
    <source>
        <dbReference type="EMBL" id="KAF9692834.1"/>
    </source>
</evidence>
<dbReference type="GO" id="GO:1990904">
    <property type="term" value="C:ribonucleoprotein complex"/>
    <property type="evidence" value="ECO:0007669"/>
    <property type="project" value="UniProtKB-KW"/>
</dbReference>
<dbReference type="Pfam" id="PF09420">
    <property type="entry name" value="Nop16"/>
    <property type="match status" value="1"/>
</dbReference>
<dbReference type="PANTHER" id="PTHR13243:SF1">
    <property type="entry name" value="NUCLEOLAR PROTEIN 16"/>
    <property type="match status" value="1"/>
</dbReference>
<protein>
    <recommendedName>
        <fullName evidence="5">Nucleolar protein 16</fullName>
    </recommendedName>
</protein>
<feature type="region of interest" description="Disordered" evidence="8">
    <location>
        <begin position="1"/>
        <end position="30"/>
    </location>
</feature>
<keyword evidence="7" id="KW-0687">Ribonucleoprotein</keyword>
<evidence type="ECO:0000313" key="10">
    <source>
        <dbReference type="Proteomes" id="UP000651452"/>
    </source>
</evidence>
<gene>
    <name evidence="9" type="ORF">EKO04_009102</name>
</gene>
<reference evidence="9" key="2">
    <citation type="submission" date="2020-09" db="EMBL/GenBank/DDBJ databases">
        <title>Reference genome assembly for Australian Ascochyta lentis isolate Al4.</title>
        <authorList>
            <person name="Lee R.C."/>
            <person name="Farfan-Caceres L.M."/>
            <person name="Debler J.W."/>
            <person name="Williams A.H."/>
            <person name="Henares B.M."/>
        </authorList>
    </citation>
    <scope>NUCLEOTIDE SEQUENCE</scope>
    <source>
        <strain evidence="9">Al4</strain>
    </source>
</reference>
<dbReference type="InterPro" id="IPR019002">
    <property type="entry name" value="Ribosome_biogenesis_Nop16"/>
</dbReference>
<evidence type="ECO:0000256" key="6">
    <source>
        <dbReference type="ARBA" id="ARBA00023242"/>
    </source>
</evidence>